<sequence>MNKETIFFKNKEYKISYYDNSYIIRINDNEFTFGILLKKEQYKRLKEIGKILKSIDFDLHQSISMKEINNLSVYSNAYKLSPPEPMLMELMFDNELNIIYSYDCLTFDGYYSWYTKFSNNTIMGVWYEIT</sequence>
<reference evidence="1 2" key="1">
    <citation type="submission" date="2020-04" db="EMBL/GenBank/DDBJ databases">
        <title>Flammeovirga sp. SR4, a novel species isolated from seawater.</title>
        <authorList>
            <person name="Wang X."/>
        </authorList>
    </citation>
    <scope>NUCLEOTIDE SEQUENCE [LARGE SCALE GENOMIC DNA]</scope>
    <source>
        <strain evidence="1 2">ATCC 23126</strain>
    </source>
</reference>
<dbReference type="Proteomes" id="UP000576082">
    <property type="component" value="Unassembled WGS sequence"/>
</dbReference>
<accession>A0A7X9S171</accession>
<protein>
    <submittedName>
        <fullName evidence="1">Uncharacterized protein</fullName>
    </submittedName>
</protein>
<name>A0A7X9S171_9BACT</name>
<evidence type="ECO:0000313" key="2">
    <source>
        <dbReference type="Proteomes" id="UP000576082"/>
    </source>
</evidence>
<dbReference type="AlphaFoldDB" id="A0A7X9S171"/>
<organism evidence="1 2">
    <name type="scientific">Flammeovirga aprica JL-4</name>
    <dbReference type="NCBI Taxonomy" id="694437"/>
    <lineage>
        <taxon>Bacteria</taxon>
        <taxon>Pseudomonadati</taxon>
        <taxon>Bacteroidota</taxon>
        <taxon>Cytophagia</taxon>
        <taxon>Cytophagales</taxon>
        <taxon>Flammeovirgaceae</taxon>
        <taxon>Flammeovirga</taxon>
    </lineage>
</organism>
<gene>
    <name evidence="1" type="ORF">HHU12_30690</name>
</gene>
<dbReference type="EMBL" id="JABANE010000155">
    <property type="protein sequence ID" value="NME72369.1"/>
    <property type="molecule type" value="Genomic_DNA"/>
</dbReference>
<keyword evidence="2" id="KW-1185">Reference proteome</keyword>
<proteinExistence type="predicted"/>
<comment type="caution">
    <text evidence="1">The sequence shown here is derived from an EMBL/GenBank/DDBJ whole genome shotgun (WGS) entry which is preliminary data.</text>
</comment>
<dbReference type="RefSeq" id="WP_169660563.1">
    <property type="nucleotide sequence ID" value="NZ_JABANE010000155.1"/>
</dbReference>
<evidence type="ECO:0000313" key="1">
    <source>
        <dbReference type="EMBL" id="NME72369.1"/>
    </source>
</evidence>